<dbReference type="AlphaFoldDB" id="A0A0D2LRP1"/>
<dbReference type="Proteomes" id="UP000054270">
    <property type="component" value="Unassembled WGS sequence"/>
</dbReference>
<reference evidence="3" key="1">
    <citation type="submission" date="2014-04" db="EMBL/GenBank/DDBJ databases">
        <title>Evolutionary Origins and Diversification of the Mycorrhizal Mutualists.</title>
        <authorList>
            <consortium name="DOE Joint Genome Institute"/>
            <consortium name="Mycorrhizal Genomics Consortium"/>
            <person name="Kohler A."/>
            <person name="Kuo A."/>
            <person name="Nagy L.G."/>
            <person name="Floudas D."/>
            <person name="Copeland A."/>
            <person name="Barry K.W."/>
            <person name="Cichocki N."/>
            <person name="Veneault-Fourrey C."/>
            <person name="LaButti K."/>
            <person name="Lindquist E.A."/>
            <person name="Lipzen A."/>
            <person name="Lundell T."/>
            <person name="Morin E."/>
            <person name="Murat C."/>
            <person name="Riley R."/>
            <person name="Ohm R."/>
            <person name="Sun H."/>
            <person name="Tunlid A."/>
            <person name="Henrissat B."/>
            <person name="Grigoriev I.V."/>
            <person name="Hibbett D.S."/>
            <person name="Martin F."/>
        </authorList>
    </citation>
    <scope>NUCLEOTIDE SEQUENCE [LARGE SCALE GENOMIC DNA]</scope>
    <source>
        <strain evidence="3">FD-334 SS-4</strain>
    </source>
</reference>
<feature type="region of interest" description="Disordered" evidence="1">
    <location>
        <begin position="570"/>
        <end position="625"/>
    </location>
</feature>
<organism evidence="2 3">
    <name type="scientific">Hypholoma sublateritium (strain FD-334 SS-4)</name>
    <dbReference type="NCBI Taxonomy" id="945553"/>
    <lineage>
        <taxon>Eukaryota</taxon>
        <taxon>Fungi</taxon>
        <taxon>Dikarya</taxon>
        <taxon>Basidiomycota</taxon>
        <taxon>Agaricomycotina</taxon>
        <taxon>Agaricomycetes</taxon>
        <taxon>Agaricomycetidae</taxon>
        <taxon>Agaricales</taxon>
        <taxon>Agaricineae</taxon>
        <taxon>Strophariaceae</taxon>
        <taxon>Hypholoma</taxon>
    </lineage>
</organism>
<sequence length="673" mass="73726">MVCNNTLEWPAQIGVQTLVQAHAISGGIKTAASGVREGWSGARAISGYGNAASHTRRVSEGTRDAKDVQIQSLPVVLLIKKAPLSIERNTAPSIAHFLNRYVLFTLYYPCTKFKEDLITYDEDIAPEAWRLFTPEFCAVKYAFLCHVLQKYVQSNIDYRRTAKDRLDKAGVMFSHRRVGGNTLRSKIVRDWGVYEIAYPDAHVNARKPLATKIRSKLQAAGDKERFTACERKCLNYTLPLAKPSDHAVAHPVVKIWGGGLVPLPCRTPKFTAENLPRRCLLPETGNIARTPSARMGSAAVWDDAMYWTSGGEQTAPMTCRLRSKVWRQPSARVKHPFKKIRMRHTQRVGLRSPAQSGRVQYAKVFPPSFLAACASWFDKVATSVARALEQDGSSFKGSGELASRVFFTGGYGSQPHLVRCFRIRRVIEGPNSNPPGYIHGDGLVERGIGYAGEGPDVAAKVRGLYSWNPMHMHTLLMGLQAAVARSIRAAASRLQKGGEGGFQLRLDGRGWNKSGGGWPPPPKKRPIAACGSLPAPTPSQPASPGIESVGLDDVAAESQWDEGGHRCLAGSQRSQLYRPAQKAEPGPNRGIDSPPKLRQQTRSKCQDKPTERGSVNGSVKDESHDHDVLHAINDDGRQGAVTSWKQCAPGNNIDEWLKVAVLSDDHGSQVEPA</sequence>
<protein>
    <submittedName>
        <fullName evidence="2">Uncharacterized protein</fullName>
    </submittedName>
</protein>
<evidence type="ECO:0000256" key="1">
    <source>
        <dbReference type="SAM" id="MobiDB-lite"/>
    </source>
</evidence>
<feature type="region of interest" description="Disordered" evidence="1">
    <location>
        <begin position="499"/>
        <end position="548"/>
    </location>
</feature>
<keyword evidence="3" id="KW-1185">Reference proteome</keyword>
<evidence type="ECO:0000313" key="2">
    <source>
        <dbReference type="EMBL" id="KJA13498.1"/>
    </source>
</evidence>
<name>A0A0D2LRP1_HYPSF</name>
<dbReference type="EMBL" id="KN817736">
    <property type="protein sequence ID" value="KJA13498.1"/>
    <property type="molecule type" value="Genomic_DNA"/>
</dbReference>
<proteinExistence type="predicted"/>
<evidence type="ECO:0000313" key="3">
    <source>
        <dbReference type="Proteomes" id="UP000054270"/>
    </source>
</evidence>
<gene>
    <name evidence="2" type="ORF">HYPSUDRAFT_59871</name>
</gene>
<accession>A0A0D2LRP1</accession>